<dbReference type="GO" id="GO:0005886">
    <property type="term" value="C:plasma membrane"/>
    <property type="evidence" value="ECO:0007669"/>
    <property type="project" value="UniProtKB-SubCell"/>
</dbReference>
<dbReference type="PROSITE" id="PS50850">
    <property type="entry name" value="MFS"/>
    <property type="match status" value="1"/>
</dbReference>
<feature type="domain" description="Major facilitator superfamily (MFS) profile" evidence="7">
    <location>
        <begin position="16"/>
        <end position="390"/>
    </location>
</feature>
<evidence type="ECO:0000313" key="9">
    <source>
        <dbReference type="EMBL" id="KDR26149.1"/>
    </source>
</evidence>
<evidence type="ECO:0000313" key="8">
    <source>
        <dbReference type="EMBL" id="GGD97843.1"/>
    </source>
</evidence>
<gene>
    <name evidence="9" type="ORF">BG57_26930</name>
    <name evidence="8" type="ORF">GCM10010985_60690</name>
</gene>
<dbReference type="AlphaFoldDB" id="A0A069NES2"/>
<reference evidence="8" key="4">
    <citation type="submission" date="2024-05" db="EMBL/GenBank/DDBJ databases">
        <authorList>
            <person name="Sun Q."/>
            <person name="Zhou Y."/>
        </authorList>
    </citation>
    <scope>NUCLEOTIDE SEQUENCE</scope>
    <source>
        <strain evidence="8">CGMCC 1.11013</strain>
    </source>
</reference>
<dbReference type="Gene3D" id="1.20.1250.20">
    <property type="entry name" value="MFS general substrate transporter like domains"/>
    <property type="match status" value="1"/>
</dbReference>
<comment type="caution">
    <text evidence="9">The sequence shown here is derived from an EMBL/GenBank/DDBJ whole genome shotgun (WGS) entry which is preliminary data.</text>
</comment>
<evidence type="ECO:0000256" key="4">
    <source>
        <dbReference type="ARBA" id="ARBA00022989"/>
    </source>
</evidence>
<evidence type="ECO:0000256" key="1">
    <source>
        <dbReference type="ARBA" id="ARBA00004651"/>
    </source>
</evidence>
<feature type="transmembrane region" description="Helical" evidence="6">
    <location>
        <begin position="278"/>
        <end position="297"/>
    </location>
</feature>
<evidence type="ECO:0000256" key="2">
    <source>
        <dbReference type="ARBA" id="ARBA00022475"/>
    </source>
</evidence>
<evidence type="ECO:0000313" key="11">
    <source>
        <dbReference type="Proteomes" id="UP000597138"/>
    </source>
</evidence>
<dbReference type="SUPFAM" id="SSF103473">
    <property type="entry name" value="MFS general substrate transporter"/>
    <property type="match status" value="1"/>
</dbReference>
<accession>A0A069NES2</accession>
<keyword evidence="2" id="KW-1003">Cell membrane</keyword>
<feature type="transmembrane region" description="Helical" evidence="6">
    <location>
        <begin position="216"/>
        <end position="234"/>
    </location>
</feature>
<comment type="subcellular location">
    <subcellularLocation>
        <location evidence="1">Cell membrane</location>
        <topology evidence="1">Multi-pass membrane protein</topology>
    </subcellularLocation>
</comment>
<dbReference type="Pfam" id="PF07690">
    <property type="entry name" value="MFS_1"/>
    <property type="match status" value="1"/>
</dbReference>
<dbReference type="Proteomes" id="UP000027439">
    <property type="component" value="Unassembled WGS sequence"/>
</dbReference>
<feature type="transmembrane region" description="Helical" evidence="6">
    <location>
        <begin position="303"/>
        <end position="326"/>
    </location>
</feature>
<feature type="transmembrane region" description="Helical" evidence="6">
    <location>
        <begin position="111"/>
        <end position="131"/>
    </location>
</feature>
<dbReference type="InterPro" id="IPR050189">
    <property type="entry name" value="MFS_Efflux_Transporters"/>
</dbReference>
<feature type="transmembrane region" description="Helical" evidence="6">
    <location>
        <begin position="81"/>
        <end position="105"/>
    </location>
</feature>
<evidence type="ECO:0000313" key="10">
    <source>
        <dbReference type="Proteomes" id="UP000027439"/>
    </source>
</evidence>
<evidence type="ECO:0000256" key="5">
    <source>
        <dbReference type="ARBA" id="ARBA00023136"/>
    </source>
</evidence>
<reference evidence="11" key="3">
    <citation type="journal article" date="2019" name="Int. J. Syst. Evol. Microbiol.">
        <title>The Global Catalogue of Microorganisms (GCM) 10K type strain sequencing project: providing services to taxonomists for standard genome sequencing and annotation.</title>
        <authorList>
            <consortium name="The Broad Institute Genomics Platform"/>
            <consortium name="The Broad Institute Genome Sequencing Center for Infectious Disease"/>
            <person name="Wu L."/>
            <person name="Ma J."/>
        </authorList>
    </citation>
    <scope>NUCLEOTIDE SEQUENCE [LARGE SCALE GENOMIC DNA]</scope>
    <source>
        <strain evidence="11">CGMCC 1.11013</strain>
    </source>
</reference>
<dbReference type="PANTHER" id="PTHR43124:SF3">
    <property type="entry name" value="CHLORAMPHENICOL EFFLUX PUMP RV0191"/>
    <property type="match status" value="1"/>
</dbReference>
<dbReference type="InterPro" id="IPR020846">
    <property type="entry name" value="MFS_dom"/>
</dbReference>
<proteinExistence type="predicted"/>
<feature type="transmembrane region" description="Helical" evidence="6">
    <location>
        <begin position="365"/>
        <end position="387"/>
    </location>
</feature>
<feature type="transmembrane region" description="Helical" evidence="6">
    <location>
        <begin position="338"/>
        <end position="359"/>
    </location>
</feature>
<organism evidence="9 10">
    <name type="scientific">Caballeronia grimmiae</name>
    <dbReference type="NCBI Taxonomy" id="1071679"/>
    <lineage>
        <taxon>Bacteria</taxon>
        <taxon>Pseudomonadati</taxon>
        <taxon>Pseudomonadota</taxon>
        <taxon>Betaproteobacteria</taxon>
        <taxon>Burkholderiales</taxon>
        <taxon>Burkholderiaceae</taxon>
        <taxon>Caballeronia</taxon>
    </lineage>
</organism>
<keyword evidence="11" id="KW-1185">Reference proteome</keyword>
<dbReference type="STRING" id="1071679.BG57_26930"/>
<dbReference type="eggNOG" id="COG2814">
    <property type="taxonomic scope" value="Bacteria"/>
</dbReference>
<keyword evidence="4 6" id="KW-1133">Transmembrane helix</keyword>
<feature type="transmembrane region" description="Helical" evidence="6">
    <location>
        <begin position="50"/>
        <end position="74"/>
    </location>
</feature>
<reference evidence="8" key="1">
    <citation type="journal article" date="2014" name="Int. J. Syst. Evol. Microbiol.">
        <title>Complete genome of a new Firmicutes species belonging to the dominant human colonic microbiota ('Ruminococcus bicirculans') reveals two chromosomes and a selective capacity to utilize plant glucans.</title>
        <authorList>
            <consortium name="NISC Comparative Sequencing Program"/>
            <person name="Wegmann U."/>
            <person name="Louis P."/>
            <person name="Goesmann A."/>
            <person name="Henrissat B."/>
            <person name="Duncan S.H."/>
            <person name="Flint H.J."/>
        </authorList>
    </citation>
    <scope>NUCLEOTIDE SEQUENCE</scope>
    <source>
        <strain evidence="8">CGMCC 1.11013</strain>
    </source>
</reference>
<keyword evidence="5 6" id="KW-0472">Membrane</keyword>
<evidence type="ECO:0000256" key="6">
    <source>
        <dbReference type="SAM" id="Phobius"/>
    </source>
</evidence>
<evidence type="ECO:0000256" key="3">
    <source>
        <dbReference type="ARBA" id="ARBA00022692"/>
    </source>
</evidence>
<protein>
    <submittedName>
        <fullName evidence="8 9">Transporter</fullName>
    </submittedName>
</protein>
<evidence type="ECO:0000259" key="7">
    <source>
        <dbReference type="PROSITE" id="PS50850"/>
    </source>
</evidence>
<dbReference type="InterPro" id="IPR036259">
    <property type="entry name" value="MFS_trans_sf"/>
</dbReference>
<dbReference type="EMBL" id="JFHE01000059">
    <property type="protein sequence ID" value="KDR26149.1"/>
    <property type="molecule type" value="Genomic_DNA"/>
</dbReference>
<dbReference type="Proteomes" id="UP000597138">
    <property type="component" value="Unassembled WGS sequence"/>
</dbReference>
<feature type="transmembrane region" description="Helical" evidence="6">
    <location>
        <begin position="168"/>
        <end position="190"/>
    </location>
</feature>
<dbReference type="RefSeq" id="WP_052006069.1">
    <property type="nucleotide sequence ID" value="NZ_BMEG01000021.1"/>
</dbReference>
<feature type="transmembrane region" description="Helical" evidence="6">
    <location>
        <begin position="143"/>
        <end position="162"/>
    </location>
</feature>
<feature type="transmembrane region" description="Helical" evidence="6">
    <location>
        <begin position="246"/>
        <end position="266"/>
    </location>
</feature>
<reference evidence="9 10" key="2">
    <citation type="submission" date="2014-03" db="EMBL/GenBank/DDBJ databases">
        <title>Draft Genome Sequences of Four Burkholderia Strains.</title>
        <authorList>
            <person name="Liu X.Y."/>
            <person name="Li C.X."/>
            <person name="Xu J.H."/>
        </authorList>
    </citation>
    <scope>NUCLEOTIDE SEQUENCE [LARGE SCALE GENOMIC DNA]</scope>
    <source>
        <strain evidence="9 10">R27</strain>
    </source>
</reference>
<dbReference type="PANTHER" id="PTHR43124">
    <property type="entry name" value="PURINE EFFLUX PUMP PBUE"/>
    <property type="match status" value="1"/>
</dbReference>
<dbReference type="CDD" id="cd17324">
    <property type="entry name" value="MFS_NepI_like"/>
    <property type="match status" value="1"/>
</dbReference>
<dbReference type="EMBL" id="BMEG01000021">
    <property type="protein sequence ID" value="GGD97843.1"/>
    <property type="molecule type" value="Genomic_DNA"/>
</dbReference>
<dbReference type="OrthoDB" id="9812189at2"/>
<name>A0A069NES2_9BURK</name>
<sequence length="404" mass="40547">MVSACRNETWQPAWLAVASLALGTFASVTTEFLPIGLLTNIAGTLRVSEGAAGLMVTMPGIFAAAMGPVLILASGRLDRRVVLLALSALLVLSNTLAALAPSLIVMLVARALLGLCVGGFWTFAPGATGLLVPAKALPRAMSYVLAGISVATIAGVPAGVLIGNMAGWRVAFTVTAILAAGVLALQFFALPSLPSARAITPRDLLAPFYNRSARRGLVMAVLLVAGHFAGYTYLRPMLQHVYNLSAGAVTSLLLIYGVAGFVGTFVGGRLVSHSVRGTAVLAAVVIGAVLVASALGARGVTEGAAATLAWGAAFGLVPVSMTSWMLNALPNAPEAGQAVLVTVFQIAISLGATLGGFVVDSVGVVGALLLGGALAAASAIPALSAAAGDAPTKSSDKGRTQVIS</sequence>
<dbReference type="GO" id="GO:0022857">
    <property type="term" value="F:transmembrane transporter activity"/>
    <property type="evidence" value="ECO:0007669"/>
    <property type="project" value="InterPro"/>
</dbReference>
<keyword evidence="3 6" id="KW-0812">Transmembrane</keyword>
<dbReference type="InterPro" id="IPR011701">
    <property type="entry name" value="MFS"/>
</dbReference>